<keyword evidence="2" id="KW-0808">Transferase</keyword>
<dbReference type="PROSITE" id="PS50206">
    <property type="entry name" value="RHODANESE_3"/>
    <property type="match status" value="1"/>
</dbReference>
<dbReference type="Proteomes" id="UP000515733">
    <property type="component" value="Chromosome"/>
</dbReference>
<sequence length="107" mass="12065">MQQITPEQLAQWLADSGRPRPTLLDVREPWEFDLCRIDGSQPMPMATVPNRLDELDLEADIVVICHHGARSFQVAMFLEQRGFPHLHNLSGGVAAWARSVDPAMPTY</sequence>
<dbReference type="EMBL" id="LR778301">
    <property type="protein sequence ID" value="CAB1367442.1"/>
    <property type="molecule type" value="Genomic_DNA"/>
</dbReference>
<keyword evidence="3" id="KW-1185">Reference proteome</keyword>
<dbReference type="InterPro" id="IPR036873">
    <property type="entry name" value="Rhodanese-like_dom_sf"/>
</dbReference>
<dbReference type="KEGG" id="doe:DENOEST_0270"/>
<reference evidence="2 3" key="1">
    <citation type="submission" date="2020-03" db="EMBL/GenBank/DDBJ databases">
        <authorList>
            <consortium name="Genoscope - CEA"/>
            <person name="William W."/>
        </authorList>
    </citation>
    <scope>NUCLEOTIDE SEQUENCE [LARGE SCALE GENOMIC DNA]</scope>
    <source>
        <strain evidence="3">DSM 16959</strain>
    </source>
</reference>
<evidence type="ECO:0000259" key="1">
    <source>
        <dbReference type="PROSITE" id="PS50206"/>
    </source>
</evidence>
<name>A0A6S6XX25_9PROT</name>
<dbReference type="Gene3D" id="3.40.250.10">
    <property type="entry name" value="Rhodanese-like domain"/>
    <property type="match status" value="1"/>
</dbReference>
<dbReference type="AlphaFoldDB" id="A0A6S6XX25"/>
<dbReference type="SUPFAM" id="SSF52821">
    <property type="entry name" value="Rhodanese/Cell cycle control phosphatase"/>
    <property type="match status" value="1"/>
</dbReference>
<dbReference type="GO" id="GO:0016740">
    <property type="term" value="F:transferase activity"/>
    <property type="evidence" value="ECO:0007669"/>
    <property type="project" value="UniProtKB-KW"/>
</dbReference>
<dbReference type="PANTHER" id="PTHR43031">
    <property type="entry name" value="FAD-DEPENDENT OXIDOREDUCTASE"/>
    <property type="match status" value="1"/>
</dbReference>
<proteinExistence type="predicted"/>
<dbReference type="PANTHER" id="PTHR43031:SF17">
    <property type="entry name" value="SULFURTRANSFERASE YTWF-RELATED"/>
    <property type="match status" value="1"/>
</dbReference>
<organism evidence="2 3">
    <name type="scientific">Denitratisoma oestradiolicum</name>
    <dbReference type="NCBI Taxonomy" id="311182"/>
    <lineage>
        <taxon>Bacteria</taxon>
        <taxon>Pseudomonadati</taxon>
        <taxon>Pseudomonadota</taxon>
        <taxon>Betaproteobacteria</taxon>
        <taxon>Nitrosomonadales</taxon>
        <taxon>Sterolibacteriaceae</taxon>
        <taxon>Denitratisoma</taxon>
    </lineage>
</organism>
<evidence type="ECO:0000313" key="3">
    <source>
        <dbReference type="Proteomes" id="UP000515733"/>
    </source>
</evidence>
<dbReference type="RefSeq" id="WP_183148185.1">
    <property type="nucleotide sequence ID" value="NZ_LR778301.1"/>
</dbReference>
<dbReference type="SMART" id="SM00450">
    <property type="entry name" value="RHOD"/>
    <property type="match status" value="1"/>
</dbReference>
<dbReference type="InterPro" id="IPR050229">
    <property type="entry name" value="GlpE_sulfurtransferase"/>
</dbReference>
<feature type="domain" description="Rhodanese" evidence="1">
    <location>
        <begin position="17"/>
        <end position="105"/>
    </location>
</feature>
<dbReference type="Pfam" id="PF00581">
    <property type="entry name" value="Rhodanese"/>
    <property type="match status" value="1"/>
</dbReference>
<accession>A0A6S6XX25</accession>
<protein>
    <submittedName>
        <fullName evidence="2">Sulfurtransferase</fullName>
    </submittedName>
</protein>
<evidence type="ECO:0000313" key="2">
    <source>
        <dbReference type="EMBL" id="CAB1367442.1"/>
    </source>
</evidence>
<gene>
    <name evidence="2" type="ORF">DENOEST_0270</name>
</gene>
<dbReference type="InterPro" id="IPR001763">
    <property type="entry name" value="Rhodanese-like_dom"/>
</dbReference>